<reference evidence="1 2" key="1">
    <citation type="submission" date="2015-04" db="EMBL/GenBank/DDBJ databases">
        <title>Draft genome of the roundworm Trichinella nativa.</title>
        <authorList>
            <person name="Mitreva M."/>
        </authorList>
    </citation>
    <scope>NUCLEOTIDE SEQUENCE [LARGE SCALE GENOMIC DNA]</scope>
    <source>
        <strain evidence="1 2">ISS45</strain>
    </source>
</reference>
<gene>
    <name evidence="1" type="ORF">D917_07105</name>
</gene>
<proteinExistence type="predicted"/>
<sequence length="539" mass="61440">MFKVDNILSEILNCYVKKKSISKVECMRKLNKLTEDCVDKNIKLKCSDFLKDSNTVSCCHFWNICIHIYCIRFVFYSPLSAQLLIVGKVVRNCNVSSLLLEELYRSSVGDPCLLFGIICRKISILRRSSALNVHFRVERHPGTVVLAHLRRSMIAMTGMLVDNTEGNTFDQNCNNDAQIRCLQTLAVLFEMENDFDVLPLDEWSRFGCSNLVYFFKQNDDLIVNLALENLFAILSKILVDRCSTKRSNVVVDFDHELLFNELRTAAVGRLQSTGICGRGRWFGGIMTENYFDTDTTTMRLFILCSIMTTTIVGKLKPSDHCCSLDWIGDLIVQISKNRSIVGMFAENDDQLALLLLCCCLLYSLNCTIECLFPCSLWFEFFQSMNWNARAILSLIFETNVSFLVSFVTFLKLLNHQWNKLNSVCFSFIQIERSDIDDKSNNPTSIVEDSSVAVTIEEMKRGRCHQSRQYKIQPLPCTTVAQVTRTSSTVVRGTCSTFCSKFVPMLQAMKQQLATGQYWTSYKSCTLLIDQILAKLSSHS</sequence>
<name>A0A1Y3ETV9_9BILA</name>
<evidence type="ECO:0000313" key="2">
    <source>
        <dbReference type="Proteomes" id="UP000243006"/>
    </source>
</evidence>
<protein>
    <submittedName>
        <fullName evidence="1">Uncharacterized protein</fullName>
    </submittedName>
</protein>
<accession>A0A1Y3ETV9</accession>
<dbReference type="AlphaFoldDB" id="A0A1Y3ETV9"/>
<comment type="caution">
    <text evidence="1">The sequence shown here is derived from an EMBL/GenBank/DDBJ whole genome shotgun (WGS) entry which is preliminary data.</text>
</comment>
<dbReference type="EMBL" id="LVZM01004992">
    <property type="protein sequence ID" value="OUC47217.1"/>
    <property type="molecule type" value="Genomic_DNA"/>
</dbReference>
<evidence type="ECO:0000313" key="1">
    <source>
        <dbReference type="EMBL" id="OUC47217.1"/>
    </source>
</evidence>
<dbReference type="Proteomes" id="UP000243006">
    <property type="component" value="Unassembled WGS sequence"/>
</dbReference>
<organism evidence="1 2">
    <name type="scientific">Trichinella nativa</name>
    <dbReference type="NCBI Taxonomy" id="6335"/>
    <lineage>
        <taxon>Eukaryota</taxon>
        <taxon>Metazoa</taxon>
        <taxon>Ecdysozoa</taxon>
        <taxon>Nematoda</taxon>
        <taxon>Enoplea</taxon>
        <taxon>Dorylaimia</taxon>
        <taxon>Trichinellida</taxon>
        <taxon>Trichinellidae</taxon>
        <taxon>Trichinella</taxon>
    </lineage>
</organism>